<evidence type="ECO:0000313" key="1">
    <source>
        <dbReference type="EMBL" id="NMO79035.1"/>
    </source>
</evidence>
<keyword evidence="2" id="KW-1185">Reference proteome</keyword>
<dbReference type="Proteomes" id="UP000588491">
    <property type="component" value="Unassembled WGS sequence"/>
</dbReference>
<comment type="caution">
    <text evidence="1">The sequence shown here is derived from an EMBL/GenBank/DDBJ whole genome shotgun (WGS) entry which is preliminary data.</text>
</comment>
<dbReference type="EMBL" id="JABBPK010000001">
    <property type="protein sequence ID" value="NMO79035.1"/>
    <property type="molecule type" value="Genomic_DNA"/>
</dbReference>
<accession>A0A7Y0KC78</accession>
<evidence type="ECO:0000313" key="2">
    <source>
        <dbReference type="Proteomes" id="UP000588491"/>
    </source>
</evidence>
<reference evidence="1 2" key="1">
    <citation type="submission" date="2020-04" db="EMBL/GenBank/DDBJ databases">
        <title>Bacillus sp. UniB3 isolated from commercial digestive syrup.</title>
        <authorList>
            <person name="Thorat V."/>
            <person name="Kirdat K."/>
            <person name="Tiwarekar B."/>
            <person name="Yadav A."/>
        </authorList>
    </citation>
    <scope>NUCLEOTIDE SEQUENCE [LARGE SCALE GENOMIC DNA]</scope>
    <source>
        <strain evidence="1 2">UniB3</strain>
    </source>
</reference>
<dbReference type="AlphaFoldDB" id="A0A7Y0KC78"/>
<gene>
    <name evidence="1" type="ORF">HHU08_18915</name>
</gene>
<dbReference type="RefSeq" id="WP_169189038.1">
    <property type="nucleotide sequence ID" value="NZ_JABBPK010000001.1"/>
</dbReference>
<name>A0A7Y0KC78_9BACI</name>
<organism evidence="1 2">
    <name type="scientific">Niallia alba</name>
    <dbReference type="NCBI Taxonomy" id="2729105"/>
    <lineage>
        <taxon>Bacteria</taxon>
        <taxon>Bacillati</taxon>
        <taxon>Bacillota</taxon>
        <taxon>Bacilli</taxon>
        <taxon>Bacillales</taxon>
        <taxon>Bacillaceae</taxon>
        <taxon>Niallia</taxon>
    </lineage>
</organism>
<protein>
    <submittedName>
        <fullName evidence="1">Uncharacterized protein</fullName>
    </submittedName>
</protein>
<proteinExistence type="predicted"/>
<sequence>MAWLLLLAVIIIWFILFLRKKLIFKFSVSPKVLEIKPLKGLKKLNDNLERSLTRSYMENVEERVRRENRLKENEYEWRLLDLKRYFVLTSVLKESPMFSKKVDELWHQMLMFTREYDDFSRKYLGTTLHHSPNVKVESNSDLRGFFDWVYAELFLIRRENIYLYNGFFRHPVHPIIIEDFKNLSEDELINLYFKSDTKYPNTVLALIASMKKTVKKVRDYQKSVIYDRMKKSKSEQKFNSMLVPFLSVSYFHYEEFSSYMSRSNGNSSSCTSCGSGSVSSCNSCSSDNSCASGSSCSSCGGGSD</sequence>